<dbReference type="GO" id="GO:0047480">
    <property type="term" value="F:UDP-N-acetylmuramoyl-tripeptide-D-alanyl-D-alanine ligase activity"/>
    <property type="evidence" value="ECO:0007669"/>
    <property type="project" value="UniProtKB-UniRule"/>
</dbReference>
<evidence type="ECO:0000256" key="11">
    <source>
        <dbReference type="RuleBase" id="RU004136"/>
    </source>
</evidence>
<feature type="domain" description="Mur ligase C-terminal" evidence="13">
    <location>
        <begin position="325"/>
        <end position="435"/>
    </location>
</feature>
<dbReference type="GO" id="GO:0005524">
    <property type="term" value="F:ATP binding"/>
    <property type="evidence" value="ECO:0007669"/>
    <property type="project" value="UniProtKB-UniRule"/>
</dbReference>
<evidence type="ECO:0000256" key="2">
    <source>
        <dbReference type="ARBA" id="ARBA00022598"/>
    </source>
</evidence>
<keyword evidence="2 10" id="KW-0436">Ligase</keyword>
<dbReference type="InterPro" id="IPR000713">
    <property type="entry name" value="Mur_ligase_N"/>
</dbReference>
<keyword evidence="6 10" id="KW-0133">Cell shape</keyword>
<accession>A0A6N8EH40</accession>
<sequence length="452" mass="47478">MWTLAQAIARAGGRLHGADARFSSVGTDSRADCAGQLFVALRGERFDGHEYVAAAQAAGAVAAMVDQPLSFDLPQWVVDDTRLGLGRLAAAWRDRVPGRVIAITGSNGKTTVKEMVAAILAQAGRVRATRGNLNNDIGMPLTLLSARDEDFLVLEMGANHHGEIGYMTEIARPEVALITNAGRAHLEGFGSVEGVARAKGEIARGLPPDGVFVVSGDSPYLGLWRELAEGRRMLTFALDGAADLAASSDSIRVEWGAAGFRTSFVACVAGEDWPLALPLAGHHNVRNALAAAAGALALGLDRAAIRAGLESLTPVRGRLYPRLCRGVGVIDDSYNANPDSIAAAIAVLAGLDGRRWLVLGDLGELGPDAARLHAEIGEQARTAGLDHLLTVGTLSAEASRAFGTGGEHFADQDALLARLKANLNSGDRVLVKGSRLARMERIVEALCAEDRI</sequence>
<dbReference type="Pfam" id="PF02875">
    <property type="entry name" value="Mur_ligase_C"/>
    <property type="match status" value="1"/>
</dbReference>
<evidence type="ECO:0000259" key="14">
    <source>
        <dbReference type="Pfam" id="PF08245"/>
    </source>
</evidence>
<evidence type="ECO:0000259" key="12">
    <source>
        <dbReference type="Pfam" id="PF01225"/>
    </source>
</evidence>
<dbReference type="EMBL" id="WNKT01000029">
    <property type="protein sequence ID" value="MTW22006.1"/>
    <property type="molecule type" value="Genomic_DNA"/>
</dbReference>
<dbReference type="RefSeq" id="WP_155450575.1">
    <property type="nucleotide sequence ID" value="NZ_WNKT01000029.1"/>
</dbReference>
<comment type="function">
    <text evidence="10 11">Involved in cell wall formation. Catalyzes the final step in the synthesis of UDP-N-acetylmuramoyl-pentapeptide, the precursor of murein.</text>
</comment>
<dbReference type="SUPFAM" id="SSF63418">
    <property type="entry name" value="MurE/MurF N-terminal domain"/>
    <property type="match status" value="1"/>
</dbReference>
<keyword evidence="4 10" id="KW-0547">Nucleotide-binding</keyword>
<evidence type="ECO:0000256" key="3">
    <source>
        <dbReference type="ARBA" id="ARBA00022618"/>
    </source>
</evidence>
<dbReference type="InterPro" id="IPR013221">
    <property type="entry name" value="Mur_ligase_cen"/>
</dbReference>
<dbReference type="InterPro" id="IPR051046">
    <property type="entry name" value="MurCDEF_CellWall_CoF430Synth"/>
</dbReference>
<dbReference type="InterPro" id="IPR036565">
    <property type="entry name" value="Mur-like_cat_sf"/>
</dbReference>
<feature type="binding site" evidence="10">
    <location>
        <begin position="105"/>
        <end position="111"/>
    </location>
    <ligand>
        <name>ATP</name>
        <dbReference type="ChEBI" id="CHEBI:30616"/>
    </ligand>
</feature>
<comment type="similarity">
    <text evidence="10">Belongs to the MurCDEF family. MurF subfamily.</text>
</comment>
<dbReference type="Gene3D" id="3.90.190.20">
    <property type="entry name" value="Mur ligase, C-terminal domain"/>
    <property type="match status" value="1"/>
</dbReference>
<evidence type="ECO:0000256" key="4">
    <source>
        <dbReference type="ARBA" id="ARBA00022741"/>
    </source>
</evidence>
<dbReference type="UniPathway" id="UPA00219"/>
<dbReference type="Pfam" id="PF01225">
    <property type="entry name" value="Mur_ligase"/>
    <property type="match status" value="1"/>
</dbReference>
<keyword evidence="8 10" id="KW-0131">Cell cycle</keyword>
<dbReference type="InterPro" id="IPR004101">
    <property type="entry name" value="Mur_ligase_C"/>
</dbReference>
<evidence type="ECO:0000256" key="5">
    <source>
        <dbReference type="ARBA" id="ARBA00022840"/>
    </source>
</evidence>
<dbReference type="HAMAP" id="MF_02019">
    <property type="entry name" value="MurF"/>
    <property type="match status" value="1"/>
</dbReference>
<keyword evidence="7 10" id="KW-0573">Peptidoglycan synthesis</keyword>
<protein>
    <recommendedName>
        <fullName evidence="10 11">UDP-N-acetylmuramoyl-tripeptide--D-alanyl-D-alanine ligase</fullName>
        <ecNumber evidence="10 11">6.3.2.10</ecNumber>
    </recommendedName>
    <alternativeName>
        <fullName evidence="10">D-alanyl-D-alanine-adding enzyme</fullName>
    </alternativeName>
</protein>
<dbReference type="AlphaFoldDB" id="A0A6N8EH40"/>
<dbReference type="InterPro" id="IPR005863">
    <property type="entry name" value="UDP-N-AcMur_synth"/>
</dbReference>
<dbReference type="Pfam" id="PF08245">
    <property type="entry name" value="Mur_ligase_M"/>
    <property type="match status" value="1"/>
</dbReference>
<dbReference type="GO" id="GO:0005737">
    <property type="term" value="C:cytoplasm"/>
    <property type="evidence" value="ECO:0007669"/>
    <property type="project" value="UniProtKB-SubCell"/>
</dbReference>
<proteinExistence type="inferred from homology"/>
<evidence type="ECO:0000313" key="16">
    <source>
        <dbReference type="Proteomes" id="UP000434044"/>
    </source>
</evidence>
<dbReference type="SUPFAM" id="SSF53244">
    <property type="entry name" value="MurD-like peptide ligases, peptide-binding domain"/>
    <property type="match status" value="1"/>
</dbReference>
<dbReference type="NCBIfam" id="TIGR01143">
    <property type="entry name" value="murF"/>
    <property type="match status" value="1"/>
</dbReference>
<name>A0A6N8EH40_9GAMM</name>
<dbReference type="SUPFAM" id="SSF53623">
    <property type="entry name" value="MurD-like peptide ligases, catalytic domain"/>
    <property type="match status" value="1"/>
</dbReference>
<dbReference type="Gene3D" id="3.40.1390.10">
    <property type="entry name" value="MurE/MurF, N-terminal domain"/>
    <property type="match status" value="1"/>
</dbReference>
<evidence type="ECO:0000256" key="8">
    <source>
        <dbReference type="ARBA" id="ARBA00023306"/>
    </source>
</evidence>
<dbReference type="GO" id="GO:0071555">
    <property type="term" value="P:cell wall organization"/>
    <property type="evidence" value="ECO:0007669"/>
    <property type="project" value="UniProtKB-KW"/>
</dbReference>
<keyword evidence="16" id="KW-1185">Reference proteome</keyword>
<evidence type="ECO:0000256" key="9">
    <source>
        <dbReference type="ARBA" id="ARBA00023316"/>
    </source>
</evidence>
<evidence type="ECO:0000256" key="10">
    <source>
        <dbReference type="HAMAP-Rule" id="MF_02019"/>
    </source>
</evidence>
<evidence type="ECO:0000256" key="6">
    <source>
        <dbReference type="ARBA" id="ARBA00022960"/>
    </source>
</evidence>
<keyword evidence="5 10" id="KW-0067">ATP-binding</keyword>
<dbReference type="GO" id="GO:0008360">
    <property type="term" value="P:regulation of cell shape"/>
    <property type="evidence" value="ECO:0007669"/>
    <property type="project" value="UniProtKB-KW"/>
</dbReference>
<comment type="pathway">
    <text evidence="10 11">Cell wall biogenesis; peptidoglycan biosynthesis.</text>
</comment>
<evidence type="ECO:0000313" key="15">
    <source>
        <dbReference type="EMBL" id="MTW22006.1"/>
    </source>
</evidence>
<reference evidence="15 16" key="1">
    <citation type="submission" date="2019-11" db="EMBL/GenBank/DDBJ databases">
        <title>Whole-genome sequence of the anaerobic purple sulfur bacterium Allochromatium palmeri DSM 15591.</title>
        <authorList>
            <person name="Kyndt J.A."/>
            <person name="Meyer T.E."/>
        </authorList>
    </citation>
    <scope>NUCLEOTIDE SEQUENCE [LARGE SCALE GENOMIC DNA]</scope>
    <source>
        <strain evidence="15 16">DSM 15591</strain>
    </source>
</reference>
<evidence type="ECO:0000259" key="13">
    <source>
        <dbReference type="Pfam" id="PF02875"/>
    </source>
</evidence>
<dbReference type="PANTHER" id="PTHR43024:SF1">
    <property type="entry name" value="UDP-N-ACETYLMURAMOYL-TRIPEPTIDE--D-ALANYL-D-ALANINE LIGASE"/>
    <property type="match status" value="1"/>
</dbReference>
<comment type="catalytic activity">
    <reaction evidence="10 11">
        <text>D-alanyl-D-alanine + UDP-N-acetyl-alpha-D-muramoyl-L-alanyl-gamma-D-glutamyl-meso-2,6-diaminopimelate + ATP = UDP-N-acetyl-alpha-D-muramoyl-L-alanyl-gamma-D-glutamyl-meso-2,6-diaminopimeloyl-D-alanyl-D-alanine + ADP + phosphate + H(+)</text>
        <dbReference type="Rhea" id="RHEA:28374"/>
        <dbReference type="ChEBI" id="CHEBI:15378"/>
        <dbReference type="ChEBI" id="CHEBI:30616"/>
        <dbReference type="ChEBI" id="CHEBI:43474"/>
        <dbReference type="ChEBI" id="CHEBI:57822"/>
        <dbReference type="ChEBI" id="CHEBI:61386"/>
        <dbReference type="ChEBI" id="CHEBI:83905"/>
        <dbReference type="ChEBI" id="CHEBI:456216"/>
        <dbReference type="EC" id="6.3.2.10"/>
    </reaction>
</comment>
<comment type="subcellular location">
    <subcellularLocation>
        <location evidence="10 11">Cytoplasm</location>
    </subcellularLocation>
</comment>
<dbReference type="InterPro" id="IPR035911">
    <property type="entry name" value="MurE/MurF_N"/>
</dbReference>
<dbReference type="GO" id="GO:0009252">
    <property type="term" value="P:peptidoglycan biosynthetic process"/>
    <property type="evidence" value="ECO:0007669"/>
    <property type="project" value="UniProtKB-UniRule"/>
</dbReference>
<keyword evidence="3 10" id="KW-0132">Cell division</keyword>
<dbReference type="InterPro" id="IPR036615">
    <property type="entry name" value="Mur_ligase_C_dom_sf"/>
</dbReference>
<keyword evidence="1 10" id="KW-0963">Cytoplasm</keyword>
<dbReference type="EC" id="6.3.2.10" evidence="10 11"/>
<feature type="domain" description="Mur ligase N-terminal catalytic" evidence="12">
    <location>
        <begin position="23"/>
        <end position="69"/>
    </location>
</feature>
<comment type="caution">
    <text evidence="15">The sequence shown here is derived from an EMBL/GenBank/DDBJ whole genome shotgun (WGS) entry which is preliminary data.</text>
</comment>
<organism evidence="15 16">
    <name type="scientific">Allochromatium palmeri</name>
    <dbReference type="NCBI Taxonomy" id="231048"/>
    <lineage>
        <taxon>Bacteria</taxon>
        <taxon>Pseudomonadati</taxon>
        <taxon>Pseudomonadota</taxon>
        <taxon>Gammaproteobacteria</taxon>
        <taxon>Chromatiales</taxon>
        <taxon>Chromatiaceae</taxon>
        <taxon>Allochromatium</taxon>
    </lineage>
</organism>
<dbReference type="GO" id="GO:0051301">
    <property type="term" value="P:cell division"/>
    <property type="evidence" value="ECO:0007669"/>
    <property type="project" value="UniProtKB-KW"/>
</dbReference>
<dbReference type="Proteomes" id="UP000434044">
    <property type="component" value="Unassembled WGS sequence"/>
</dbReference>
<evidence type="ECO:0000256" key="1">
    <source>
        <dbReference type="ARBA" id="ARBA00022490"/>
    </source>
</evidence>
<gene>
    <name evidence="10 15" type="primary">murF</name>
    <name evidence="15" type="ORF">GJ668_13015</name>
</gene>
<feature type="domain" description="Mur ligase central" evidence="14">
    <location>
        <begin position="103"/>
        <end position="293"/>
    </location>
</feature>
<evidence type="ECO:0000256" key="7">
    <source>
        <dbReference type="ARBA" id="ARBA00022984"/>
    </source>
</evidence>
<dbReference type="PANTHER" id="PTHR43024">
    <property type="entry name" value="UDP-N-ACETYLMURAMOYL-TRIPEPTIDE--D-ALANYL-D-ALANINE LIGASE"/>
    <property type="match status" value="1"/>
</dbReference>
<dbReference type="Gene3D" id="3.40.1190.10">
    <property type="entry name" value="Mur-like, catalytic domain"/>
    <property type="match status" value="1"/>
</dbReference>
<keyword evidence="9 10" id="KW-0961">Cell wall biogenesis/degradation</keyword>
<dbReference type="OrthoDB" id="9801978at2"/>